<feature type="transmembrane region" description="Helical" evidence="6">
    <location>
        <begin position="66"/>
        <end position="86"/>
    </location>
</feature>
<name>A0A6J6SF39_9ZZZZ</name>
<dbReference type="GO" id="GO:0022857">
    <property type="term" value="F:transmembrane transporter activity"/>
    <property type="evidence" value="ECO:0007669"/>
    <property type="project" value="InterPro"/>
</dbReference>
<dbReference type="PANTHER" id="PTHR43124:SF3">
    <property type="entry name" value="CHLORAMPHENICOL EFFLUX PUMP RV0191"/>
    <property type="match status" value="1"/>
</dbReference>
<feature type="transmembrane region" description="Helical" evidence="6">
    <location>
        <begin position="179"/>
        <end position="203"/>
    </location>
</feature>
<dbReference type="EMBL" id="CAEZYQ010000004">
    <property type="protein sequence ID" value="CAB4733500.1"/>
    <property type="molecule type" value="Genomic_DNA"/>
</dbReference>
<evidence type="ECO:0000256" key="5">
    <source>
        <dbReference type="ARBA" id="ARBA00023136"/>
    </source>
</evidence>
<feature type="transmembrane region" description="Helical" evidence="6">
    <location>
        <begin position="93"/>
        <end position="116"/>
    </location>
</feature>
<accession>A0A6J6SF39</accession>
<feature type="domain" description="Major facilitator superfamily (MFS) profile" evidence="7">
    <location>
        <begin position="27"/>
        <end position="402"/>
    </location>
</feature>
<keyword evidence="5 6" id="KW-0472">Membrane</keyword>
<dbReference type="CDD" id="cd17324">
    <property type="entry name" value="MFS_NepI_like"/>
    <property type="match status" value="1"/>
</dbReference>
<keyword evidence="3 6" id="KW-0812">Transmembrane</keyword>
<evidence type="ECO:0000256" key="2">
    <source>
        <dbReference type="ARBA" id="ARBA00022475"/>
    </source>
</evidence>
<feature type="transmembrane region" description="Helical" evidence="6">
    <location>
        <begin position="258"/>
        <end position="278"/>
    </location>
</feature>
<keyword evidence="2" id="KW-1003">Cell membrane</keyword>
<evidence type="ECO:0000256" key="4">
    <source>
        <dbReference type="ARBA" id="ARBA00022989"/>
    </source>
</evidence>
<reference evidence="8" key="1">
    <citation type="submission" date="2020-05" db="EMBL/GenBank/DDBJ databases">
        <authorList>
            <person name="Chiriac C."/>
            <person name="Salcher M."/>
            <person name="Ghai R."/>
            <person name="Kavagutti S V."/>
        </authorList>
    </citation>
    <scope>NUCLEOTIDE SEQUENCE</scope>
</reference>
<evidence type="ECO:0000259" key="7">
    <source>
        <dbReference type="PROSITE" id="PS50850"/>
    </source>
</evidence>
<dbReference type="InterPro" id="IPR020846">
    <property type="entry name" value="MFS_dom"/>
</dbReference>
<dbReference type="InterPro" id="IPR050189">
    <property type="entry name" value="MFS_Efflux_Transporters"/>
</dbReference>
<feature type="transmembrane region" description="Helical" evidence="6">
    <location>
        <begin position="380"/>
        <end position="397"/>
    </location>
</feature>
<sequence>MTSLAEPVPEAAILAQHPVSRLRFAAAVTALATGGFAIGTTEFVTMGLLPQIAEGVDVSIPQAGHLISAYALGVVVGAPLLAALGARLPRRALLVTLITAFGLLNLLSAAVSHYGLLAFVRFLDGLPHGAYFGLAALTAASMVPAHRRGRALALVMMGIPVANLLGVPAATILGQQLGWRAAFVAVGLVSALTVVLILAFVPSTPGDPTASSRRELSALRHPQLWYAVGASGIGFGGLFALVSYIAPLTTEVGGLGESAVAVFLLVIGLGMVVGNLVAGRLVDWSIERSLRIGSVGLAAALALYWVLAPYGWAALVAGFLTTVLGSVLALGFQVRLIDAAEHAQTLGAALSHASLNIGNSFGAFLGGAVIAAGWGFRAPLVVGVGLSLAGLLVLVLARRAARSARQGE</sequence>
<feature type="transmembrane region" description="Helical" evidence="6">
    <location>
        <begin position="152"/>
        <end position="173"/>
    </location>
</feature>
<dbReference type="PANTHER" id="PTHR43124">
    <property type="entry name" value="PURINE EFFLUX PUMP PBUE"/>
    <property type="match status" value="1"/>
</dbReference>
<evidence type="ECO:0000256" key="1">
    <source>
        <dbReference type="ARBA" id="ARBA00004651"/>
    </source>
</evidence>
<organism evidence="8">
    <name type="scientific">freshwater metagenome</name>
    <dbReference type="NCBI Taxonomy" id="449393"/>
    <lineage>
        <taxon>unclassified sequences</taxon>
        <taxon>metagenomes</taxon>
        <taxon>ecological metagenomes</taxon>
    </lineage>
</organism>
<proteinExistence type="predicted"/>
<dbReference type="Gene3D" id="1.20.1250.20">
    <property type="entry name" value="MFS general substrate transporter like domains"/>
    <property type="match status" value="2"/>
</dbReference>
<evidence type="ECO:0000256" key="3">
    <source>
        <dbReference type="ARBA" id="ARBA00022692"/>
    </source>
</evidence>
<dbReference type="InterPro" id="IPR011701">
    <property type="entry name" value="MFS"/>
</dbReference>
<dbReference type="PROSITE" id="PS50850">
    <property type="entry name" value="MFS"/>
    <property type="match status" value="1"/>
</dbReference>
<feature type="transmembrane region" description="Helical" evidence="6">
    <location>
        <begin position="224"/>
        <end position="246"/>
    </location>
</feature>
<protein>
    <submittedName>
        <fullName evidence="8">Unannotated protein</fullName>
    </submittedName>
</protein>
<comment type="subcellular location">
    <subcellularLocation>
        <location evidence="1">Cell membrane</location>
        <topology evidence="1">Multi-pass membrane protein</topology>
    </subcellularLocation>
</comment>
<feature type="transmembrane region" description="Helical" evidence="6">
    <location>
        <begin position="290"/>
        <end position="307"/>
    </location>
</feature>
<feature type="transmembrane region" description="Helical" evidence="6">
    <location>
        <begin position="128"/>
        <end position="145"/>
    </location>
</feature>
<dbReference type="AlphaFoldDB" id="A0A6J6SF39"/>
<dbReference type="SUPFAM" id="SSF103473">
    <property type="entry name" value="MFS general substrate transporter"/>
    <property type="match status" value="1"/>
</dbReference>
<dbReference type="Pfam" id="PF07690">
    <property type="entry name" value="MFS_1"/>
    <property type="match status" value="1"/>
</dbReference>
<evidence type="ECO:0000313" key="8">
    <source>
        <dbReference type="EMBL" id="CAB4733500.1"/>
    </source>
</evidence>
<feature type="transmembrane region" description="Helical" evidence="6">
    <location>
        <begin position="313"/>
        <end position="332"/>
    </location>
</feature>
<dbReference type="GO" id="GO:0005886">
    <property type="term" value="C:plasma membrane"/>
    <property type="evidence" value="ECO:0007669"/>
    <property type="project" value="UniProtKB-SubCell"/>
</dbReference>
<gene>
    <name evidence="8" type="ORF">UFOPK2761_00681</name>
</gene>
<dbReference type="InterPro" id="IPR036259">
    <property type="entry name" value="MFS_trans_sf"/>
</dbReference>
<evidence type="ECO:0000256" key="6">
    <source>
        <dbReference type="SAM" id="Phobius"/>
    </source>
</evidence>
<feature type="transmembrane region" description="Helical" evidence="6">
    <location>
        <begin position="353"/>
        <end position="374"/>
    </location>
</feature>
<feature type="transmembrane region" description="Helical" evidence="6">
    <location>
        <begin position="24"/>
        <end position="46"/>
    </location>
</feature>
<keyword evidence="4 6" id="KW-1133">Transmembrane helix</keyword>